<gene>
    <name evidence="2" type="ORF">SEMRO_221_G091010.1</name>
</gene>
<feature type="compositionally biased region" description="Basic and acidic residues" evidence="1">
    <location>
        <begin position="378"/>
        <end position="387"/>
    </location>
</feature>
<feature type="compositionally biased region" description="Acidic residues" evidence="1">
    <location>
        <begin position="204"/>
        <end position="217"/>
    </location>
</feature>
<feature type="compositionally biased region" description="Low complexity" evidence="1">
    <location>
        <begin position="544"/>
        <end position="558"/>
    </location>
</feature>
<feature type="compositionally biased region" description="Polar residues" evidence="1">
    <location>
        <begin position="527"/>
        <end position="543"/>
    </location>
</feature>
<proteinExistence type="predicted"/>
<reference evidence="2" key="1">
    <citation type="submission" date="2020-06" db="EMBL/GenBank/DDBJ databases">
        <authorList>
            <consortium name="Plant Systems Biology data submission"/>
        </authorList>
    </citation>
    <scope>NUCLEOTIDE SEQUENCE</scope>
    <source>
        <strain evidence="2">D6</strain>
    </source>
</reference>
<protein>
    <submittedName>
        <fullName evidence="2">Uncharacterized protein</fullName>
    </submittedName>
</protein>
<organism evidence="2 3">
    <name type="scientific">Seminavis robusta</name>
    <dbReference type="NCBI Taxonomy" id="568900"/>
    <lineage>
        <taxon>Eukaryota</taxon>
        <taxon>Sar</taxon>
        <taxon>Stramenopiles</taxon>
        <taxon>Ochrophyta</taxon>
        <taxon>Bacillariophyta</taxon>
        <taxon>Bacillariophyceae</taxon>
        <taxon>Bacillariophycidae</taxon>
        <taxon>Naviculales</taxon>
        <taxon>Naviculaceae</taxon>
        <taxon>Seminavis</taxon>
    </lineage>
</organism>
<feature type="compositionally biased region" description="Basic residues" evidence="1">
    <location>
        <begin position="472"/>
        <end position="489"/>
    </location>
</feature>
<dbReference type="Proteomes" id="UP001153069">
    <property type="component" value="Unassembled WGS sequence"/>
</dbReference>
<feature type="compositionally biased region" description="Basic residues" evidence="1">
    <location>
        <begin position="712"/>
        <end position="727"/>
    </location>
</feature>
<comment type="caution">
    <text evidence="2">The sequence shown here is derived from an EMBL/GenBank/DDBJ whole genome shotgun (WGS) entry which is preliminary data.</text>
</comment>
<feature type="compositionally biased region" description="Low complexity" evidence="1">
    <location>
        <begin position="587"/>
        <end position="600"/>
    </location>
</feature>
<dbReference type="EMBL" id="CAICTM010000220">
    <property type="protein sequence ID" value="CAB9505180.1"/>
    <property type="molecule type" value="Genomic_DNA"/>
</dbReference>
<evidence type="ECO:0000313" key="2">
    <source>
        <dbReference type="EMBL" id="CAB9505180.1"/>
    </source>
</evidence>
<accession>A0A9N8HAE7</accession>
<feature type="compositionally biased region" description="Polar residues" evidence="1">
    <location>
        <begin position="568"/>
        <end position="578"/>
    </location>
</feature>
<feature type="compositionally biased region" description="Polar residues" evidence="1">
    <location>
        <begin position="404"/>
        <end position="415"/>
    </location>
</feature>
<feature type="region of interest" description="Disordered" evidence="1">
    <location>
        <begin position="277"/>
        <end position="511"/>
    </location>
</feature>
<dbReference type="AlphaFoldDB" id="A0A9N8HAE7"/>
<feature type="compositionally biased region" description="Low complexity" evidence="1">
    <location>
        <begin position="447"/>
        <end position="456"/>
    </location>
</feature>
<feature type="compositionally biased region" description="Acidic residues" evidence="1">
    <location>
        <begin position="832"/>
        <end position="847"/>
    </location>
</feature>
<name>A0A9N8HAE7_9STRA</name>
<feature type="region of interest" description="Disordered" evidence="1">
    <location>
        <begin position="525"/>
        <end position="1144"/>
    </location>
</feature>
<feature type="compositionally biased region" description="Polar residues" evidence="1">
    <location>
        <begin position="91"/>
        <end position="104"/>
    </location>
</feature>
<feature type="compositionally biased region" description="Low complexity" evidence="1">
    <location>
        <begin position="637"/>
        <end position="653"/>
    </location>
</feature>
<feature type="compositionally biased region" description="Basic and acidic residues" evidence="1">
    <location>
        <begin position="1088"/>
        <end position="1097"/>
    </location>
</feature>
<feature type="compositionally biased region" description="Basic residues" evidence="1">
    <location>
        <begin position="892"/>
        <end position="921"/>
    </location>
</feature>
<feature type="region of interest" description="Disordered" evidence="1">
    <location>
        <begin position="67"/>
        <end position="241"/>
    </location>
</feature>
<feature type="compositionally biased region" description="Acidic residues" evidence="1">
    <location>
        <begin position="854"/>
        <end position="863"/>
    </location>
</feature>
<feature type="compositionally biased region" description="Basic residues" evidence="1">
    <location>
        <begin position="802"/>
        <end position="827"/>
    </location>
</feature>
<evidence type="ECO:0000313" key="3">
    <source>
        <dbReference type="Proteomes" id="UP001153069"/>
    </source>
</evidence>
<feature type="compositionally biased region" description="Basic and acidic residues" evidence="1">
    <location>
        <begin position="68"/>
        <end position="78"/>
    </location>
</feature>
<feature type="compositionally biased region" description="Polar residues" evidence="1">
    <location>
        <begin position="176"/>
        <end position="187"/>
    </location>
</feature>
<sequence>MSDGEQASEDSIKAAVRDAAKKTQDRLAAYQKKQALKAAAVVETAKEKTKEKEKADNTVARIHALVNESKRLTTKSRELNTQPDVPATPATRGSNGSSAISSTPKGKKLSEIFQTLGPTTPGGSGNASLSGGMDAAAANKTPSKGKKLSKLFQSMNNVDERAEEEDDDGVSVQEMVESTISQASLSHMKQRQKLKEKRSSKQEEDSESEDDDQDDSSGEFSILSMVENKKPRPTDEIVENMAQEDIDDMIEEYYTESKGAAPDMDASLPFLEAILETPKPMAPKPKVGAANNKKNRKLRRPQSKEEKAEEVMDSSMPILAPFETPKVERPKLQSKGSSPSMTIEEGEASLSLSQVMRNPMETDDSGSSAAHSKSRRRASNDYQKDGDNSGSSAAHHRSRRRASNEFQPPQQQNSARGRKLNLAKLTLVGDNPNSSSRRSDDDDDNRSVSSAVSTSSRSRRSRRNFDDSRSLRSNRSRSKSVSNRRKPNRRSSLNGETKREKSPKRGLGGANVSLSIINKYHQKAEESLQSFQTDDGSSVASAQSKSTVNTNSKNNKNNNNDKPELNGSDKQLSGSSSTDGREEMGNSSSDALSENSSQSRRSIRRGRSAMSDRSLRRSTGGMDSSSVQRSRSRSAVRRGAPAGRSVSRSASARRGGRRPARRESLDGDPLKSGGNSSLRDVSARNGAGPPLRRTRTLQGRDGNNSMRDVSSRRRRTISNRRGAGPRRRGSEPDLSEASTADEILSSLDPNDIKIVGSNDSSDKGRSSKRNSLAGLSKLQQSPKGSDDDDDDDTSVAESVKSTTKKSRMGKFARKVGRKLTMKKKKKKKEDGNDTGDDDDEDETEADMDLQSLADEYDKEEEVIEEQKRISGGFEASFSELDDLADDPEEKKSKKKRGSIMVFKKFRKVGSKMAKKKKKKKDSKGSEVLGSDSDSDNDELELLGSEYSGGTMDRSQSGSSSDEDEDGQDFAQLQIDGDKASIAMCGSDASLEVPQKGRQARSAATMRRHRADRQRAQTLQAVLGTPNGQRRGNGDDDGSVMTTERGARARRNKSLRTGRIPRANRGDDDGMSASRLGDTRRHKSLKGRVVGEVEDVKTPKKVRRTKSVEGISKHDEDDSPPPFDWEAYSAEQETKKGKDKKKTKTDIANTRRMTGGLSKVIYASQTVAS</sequence>
<evidence type="ECO:0000256" key="1">
    <source>
        <dbReference type="SAM" id="MobiDB-lite"/>
    </source>
</evidence>
<keyword evidence="3" id="KW-1185">Reference proteome</keyword>